<evidence type="ECO:0000313" key="5">
    <source>
        <dbReference type="Proteomes" id="UP001152797"/>
    </source>
</evidence>
<feature type="region of interest" description="Disordered" evidence="1">
    <location>
        <begin position="114"/>
        <end position="154"/>
    </location>
</feature>
<keyword evidence="5" id="KW-1185">Reference proteome</keyword>
<dbReference type="EMBL" id="CAMXCT010000621">
    <property type="protein sequence ID" value="CAI3981267.1"/>
    <property type="molecule type" value="Genomic_DNA"/>
</dbReference>
<comment type="caution">
    <text evidence="3">The sequence shown here is derived from an EMBL/GenBank/DDBJ whole genome shotgun (WGS) entry which is preliminary data.</text>
</comment>
<evidence type="ECO:0000313" key="3">
    <source>
        <dbReference type="EMBL" id="CAI3981267.1"/>
    </source>
</evidence>
<dbReference type="PROSITE" id="PS50802">
    <property type="entry name" value="OTU"/>
    <property type="match status" value="1"/>
</dbReference>
<feature type="compositionally biased region" description="Basic and acidic residues" evidence="1">
    <location>
        <begin position="114"/>
        <end position="135"/>
    </location>
</feature>
<dbReference type="EMBL" id="CAMXCT020000621">
    <property type="protein sequence ID" value="CAL1134642.1"/>
    <property type="molecule type" value="Genomic_DNA"/>
</dbReference>
<feature type="region of interest" description="Disordered" evidence="1">
    <location>
        <begin position="393"/>
        <end position="451"/>
    </location>
</feature>
<evidence type="ECO:0000313" key="4">
    <source>
        <dbReference type="EMBL" id="CAL4768579.1"/>
    </source>
</evidence>
<dbReference type="InterPro" id="IPR036691">
    <property type="entry name" value="Endo/exonu/phosph_ase_sf"/>
</dbReference>
<organism evidence="3">
    <name type="scientific">Cladocopium goreaui</name>
    <dbReference type="NCBI Taxonomy" id="2562237"/>
    <lineage>
        <taxon>Eukaryota</taxon>
        <taxon>Sar</taxon>
        <taxon>Alveolata</taxon>
        <taxon>Dinophyceae</taxon>
        <taxon>Suessiales</taxon>
        <taxon>Symbiodiniaceae</taxon>
        <taxon>Cladocopium</taxon>
    </lineage>
</organism>
<dbReference type="Gene3D" id="3.90.70.80">
    <property type="match status" value="1"/>
</dbReference>
<name>A0A9P1BY07_9DINO</name>
<reference evidence="3" key="1">
    <citation type="submission" date="2022-10" db="EMBL/GenBank/DDBJ databases">
        <authorList>
            <person name="Chen Y."/>
            <person name="Dougan E. K."/>
            <person name="Chan C."/>
            <person name="Rhodes N."/>
            <person name="Thang M."/>
        </authorList>
    </citation>
    <scope>NUCLEOTIDE SEQUENCE</scope>
</reference>
<sequence length="1749" mass="191769">CAARWATPSWFRDSELKGNRSMGMKYVTEVGVAQAESVTRAIVPSKIQLVRVDLNIPGVQSQGHAKEVIMDEVERFGSLSTKIVVPWRFERGLPGMAGVLGGVTIGAIDPDRAQRTNKCTERELEPKTDKPWKEKTLKKKSKKAATASENDQSRPWFQHSQQAMRQEVQQAEIPQKDISKSGDLYPHSISSKGWKLALLEIRIERPANRNGLNTGFVAQIALWCHSGRSGVFLDRFAKERDSSKFVSWLDHGELEAIEYLNLALTKAITLKAGVAWRAGGANCLGLRSSVAPTEQSVSVWRAKAVPFAWSESDLFQVLKDAGWTELSVVAYPTKKVRPWLLKAKPPAVLTGGFAGIEVGESLVIMEKAGAHGPVNRESKKLVLRPGVGASASAITPSVESSQVPTVAATQMEVSEEEEDKDNQEGKGGAKRTGSPPGSAEHVKTKQKTASGAVQPRKLVFPGFVERDCGAEGSCGFNAIAVGAALMRGSSWDDVQSKKAAMGATLRVQVGQHITKHESTCKPFWSPDVSNITAEKEDGAIPTDWASWLQAIRRHKRWICGLTIKAAATRLGVKIIVVIKQPDGSWGLHMAFGSTKKKEIPILIGLDEGAGHYVLLVPDSESMIPRSWFSAGQCEGWLPSGTPSRVPSGLCPNGSLLAVPSAASSVQAVAAPAVEVPVASSVAADGSKVEWTCTKCLKVVTAATASSLQRKRRVHLALHVQAQVPAAAILPPRGPELRVWTCHHCGQRFEAPSGLALGSKRTNHLATRHPGEAKGHWVRKTVEVLATSPELPLNQRKWTCVWCKEGLPDLPRWQLMKSIAAHLKQRHGKRQTSAAASNKARGKLYRQDKLANPVMLEGKKVLGRKLRQRANDRRDWQVEGHDLHIVSGVDWKSWHGVTITKRLGAQGDTLLTCKKRLLITRAQHSFKPCRGNHKVTTAQMGLWRQMSLGNKMAVLDVWQMSLAEADQVFESAAATWRSNPKQLGHDMVEVFGPKKYITCRNCWFIRQAPGKLVACPGRSRAPTQLQTTTWISLKKQHGLQAKFADEWGVSVKEATAWYTCKPGRRLKRPASKHAVDDSWKHDVVEDGDVHPHPGPSWRVVSLNVGGMPGAWRAVRELLSPSDLAVLALQEVAGSTNELISLQRAALNLGYRFIMRLANLVLGAGVKRGKKDVLPTQPWLLCGDFNELPASSVVGTCMSCFGGVVVASDKPTRWDGSRTVDWMITNRCRALSPPCLLSIALSDHIAVSVDLHGVSHDVQLGRLRKTACLACPSSVDREYWEKAITDVWLASAAVREFLEHLRHGECLSVQDEWDAFQQLLTSTVLKACLDLSQNGFLSVEARDACLCASGQRPFKGQPGVHVLASSAQGRVRHEAGDLRARKLRTWLARCYEYKRLLCWSFENPLSRAQAIELEGLTSRLRHRFGNSLALRDVLAHIASLKAQLRQHESSVTARRIREWRGGLVSSDAALSRWLKSKLNPVAVAVTDLEGRIAETDVSAAQMIFEYWDDFWKLSGASKPSLESRVRSMLQDIAPLADEGWRGPSAQALRSVACDSAGACGPDGWQGVELAWLPLDIWDCFALLSDRWLQCGSVPSQMCESRMVCLPKPGKIRANNVVSVQDTRPITVLSCWWRIWSSTWTRSVVRAWMRAHIPQEFAVAHAVSCGEVIVELLDQLSTRGVAYSAEMGFLPISHAPGDLVSSFDAAGRPVLCPNKGQYPHGGGSWCGVNESNGVGQVEPLVVEVLMVEEPVK</sequence>
<dbReference type="InterPro" id="IPR003323">
    <property type="entry name" value="OTU_dom"/>
</dbReference>
<dbReference type="SUPFAM" id="SSF54001">
    <property type="entry name" value="Cysteine proteinases"/>
    <property type="match status" value="1"/>
</dbReference>
<feature type="domain" description="OTU" evidence="2">
    <location>
        <begin position="463"/>
        <end position="618"/>
    </location>
</feature>
<dbReference type="EMBL" id="CAMXCT030000621">
    <property type="protein sequence ID" value="CAL4768579.1"/>
    <property type="molecule type" value="Genomic_DNA"/>
</dbReference>
<evidence type="ECO:0000256" key="1">
    <source>
        <dbReference type="SAM" id="MobiDB-lite"/>
    </source>
</evidence>
<dbReference type="InterPro" id="IPR038765">
    <property type="entry name" value="Papain-like_cys_pep_sf"/>
</dbReference>
<dbReference type="Proteomes" id="UP001152797">
    <property type="component" value="Unassembled WGS sequence"/>
</dbReference>
<feature type="non-terminal residue" evidence="3">
    <location>
        <position position="1"/>
    </location>
</feature>
<accession>A0A9P1BY07</accession>
<gene>
    <name evidence="3" type="ORF">C1SCF055_LOCUS9073</name>
</gene>
<reference evidence="4 5" key="2">
    <citation type="submission" date="2024-05" db="EMBL/GenBank/DDBJ databases">
        <authorList>
            <person name="Chen Y."/>
            <person name="Shah S."/>
            <person name="Dougan E. K."/>
            <person name="Thang M."/>
            <person name="Chan C."/>
        </authorList>
    </citation>
    <scope>NUCLEOTIDE SEQUENCE [LARGE SCALE GENOMIC DNA]</scope>
</reference>
<protein>
    <submittedName>
        <fullName evidence="4">OTU domain-containing protein</fullName>
    </submittedName>
</protein>
<proteinExistence type="predicted"/>
<dbReference type="SUPFAM" id="SSF56219">
    <property type="entry name" value="DNase I-like"/>
    <property type="match status" value="1"/>
</dbReference>
<feature type="compositionally biased region" description="Polar residues" evidence="1">
    <location>
        <begin position="393"/>
        <end position="412"/>
    </location>
</feature>
<evidence type="ECO:0000259" key="2">
    <source>
        <dbReference type="PROSITE" id="PS50802"/>
    </source>
</evidence>
<dbReference type="CDD" id="cd22744">
    <property type="entry name" value="OTU"/>
    <property type="match status" value="1"/>
</dbReference>